<dbReference type="PANTHER" id="PTHR48015:SF16">
    <property type="entry name" value="SERINE_THREONINE-PROTEIN KINASE SULU"/>
    <property type="match status" value="1"/>
</dbReference>
<feature type="domain" description="PASTA" evidence="4">
    <location>
        <begin position="353"/>
        <end position="419"/>
    </location>
</feature>
<accession>A0A2N6SUW1</accession>
<dbReference type="GO" id="GO:0004674">
    <property type="term" value="F:protein serine/threonine kinase activity"/>
    <property type="evidence" value="ECO:0007669"/>
    <property type="project" value="UniProtKB-KW"/>
</dbReference>
<reference evidence="5 6" key="1">
    <citation type="submission" date="2017-09" db="EMBL/GenBank/DDBJ databases">
        <title>Bacterial strain isolated from the female urinary microbiota.</title>
        <authorList>
            <person name="Thomas-White K."/>
            <person name="Kumar N."/>
            <person name="Forster S."/>
            <person name="Putonti C."/>
            <person name="Lawley T."/>
            <person name="Wolfe A.J."/>
        </authorList>
    </citation>
    <scope>NUCLEOTIDE SEQUENCE [LARGE SCALE GENOMIC DNA]</scope>
    <source>
        <strain evidence="5 6">UMB0115</strain>
    </source>
</reference>
<gene>
    <name evidence="5" type="ORF">CJ208_00310</name>
</gene>
<dbReference type="InterPro" id="IPR011009">
    <property type="entry name" value="Kinase-like_dom_sf"/>
</dbReference>
<keyword evidence="5" id="KW-0723">Serine/threonine-protein kinase</keyword>
<feature type="domain" description="PASTA" evidence="4">
    <location>
        <begin position="286"/>
        <end position="352"/>
    </location>
</feature>
<dbReference type="SMART" id="SM00740">
    <property type="entry name" value="PASTA"/>
    <property type="match status" value="2"/>
</dbReference>
<dbReference type="InterPro" id="IPR050285">
    <property type="entry name" value="STE20_Ser/Thr_kinase"/>
</dbReference>
<dbReference type="GO" id="GO:0035556">
    <property type="term" value="P:intracellular signal transduction"/>
    <property type="evidence" value="ECO:0007669"/>
    <property type="project" value="TreeGrafter"/>
</dbReference>
<dbReference type="PANTHER" id="PTHR48015">
    <property type="entry name" value="SERINE/THREONINE-PROTEIN KINASE TAO"/>
    <property type="match status" value="1"/>
</dbReference>
<dbReference type="CDD" id="cd06577">
    <property type="entry name" value="PASTA_pknB"/>
    <property type="match status" value="2"/>
</dbReference>
<dbReference type="EMBL" id="PNHD01000001">
    <property type="protein sequence ID" value="PMC60862.1"/>
    <property type="molecule type" value="Genomic_DNA"/>
</dbReference>
<evidence type="ECO:0000313" key="5">
    <source>
        <dbReference type="EMBL" id="PMC60862.1"/>
    </source>
</evidence>
<dbReference type="GO" id="GO:0005524">
    <property type="term" value="F:ATP binding"/>
    <property type="evidence" value="ECO:0007669"/>
    <property type="project" value="InterPro"/>
</dbReference>
<dbReference type="InterPro" id="IPR005543">
    <property type="entry name" value="PASTA_dom"/>
</dbReference>
<dbReference type="SMART" id="SM00220">
    <property type="entry name" value="S_TKc"/>
    <property type="match status" value="1"/>
</dbReference>
<dbReference type="Pfam" id="PF03793">
    <property type="entry name" value="PASTA"/>
    <property type="match status" value="2"/>
</dbReference>
<dbReference type="InterPro" id="IPR000719">
    <property type="entry name" value="Prot_kinase_dom"/>
</dbReference>
<dbReference type="Pfam" id="PF00069">
    <property type="entry name" value="Pkinase"/>
    <property type="match status" value="1"/>
</dbReference>
<evidence type="ECO:0000259" key="4">
    <source>
        <dbReference type="PROSITE" id="PS51178"/>
    </source>
</evidence>
<comment type="caution">
    <text evidence="5">The sequence shown here is derived from an EMBL/GenBank/DDBJ whole genome shotgun (WGS) entry which is preliminary data.</text>
</comment>
<dbReference type="PROSITE" id="PS50011">
    <property type="entry name" value="PROTEIN_KINASE_DOM"/>
    <property type="match status" value="1"/>
</dbReference>
<dbReference type="SUPFAM" id="SSF56112">
    <property type="entry name" value="Protein kinase-like (PK-like)"/>
    <property type="match status" value="1"/>
</dbReference>
<dbReference type="Proteomes" id="UP000235723">
    <property type="component" value="Unassembled WGS sequence"/>
</dbReference>
<organism evidence="5 6">
    <name type="scientific">Finegoldia magna</name>
    <name type="common">Peptostreptococcus magnus</name>
    <dbReference type="NCBI Taxonomy" id="1260"/>
    <lineage>
        <taxon>Bacteria</taxon>
        <taxon>Bacillati</taxon>
        <taxon>Bacillota</taxon>
        <taxon>Tissierellia</taxon>
        <taxon>Tissierellales</taxon>
        <taxon>Peptoniphilaceae</taxon>
        <taxon>Finegoldia</taxon>
    </lineage>
</organism>
<dbReference type="PROSITE" id="PS51178">
    <property type="entry name" value="PASTA"/>
    <property type="match status" value="2"/>
</dbReference>
<feature type="transmembrane region" description="Helical" evidence="2">
    <location>
        <begin position="262"/>
        <end position="281"/>
    </location>
</feature>
<evidence type="ECO:0000256" key="1">
    <source>
        <dbReference type="SAM" id="MobiDB-lite"/>
    </source>
</evidence>
<evidence type="ECO:0000256" key="2">
    <source>
        <dbReference type="SAM" id="Phobius"/>
    </source>
</evidence>
<keyword evidence="2" id="KW-0472">Membrane</keyword>
<dbReference type="AlphaFoldDB" id="A0A2N6SUW1"/>
<dbReference type="Gene3D" id="3.30.10.20">
    <property type="match status" value="1"/>
</dbReference>
<feature type="domain" description="Protein kinase" evidence="3">
    <location>
        <begin position="6"/>
        <end position="336"/>
    </location>
</feature>
<proteinExistence type="predicted"/>
<keyword evidence="2" id="KW-1133">Transmembrane helix</keyword>
<evidence type="ECO:0000259" key="3">
    <source>
        <dbReference type="PROSITE" id="PS50011"/>
    </source>
</evidence>
<evidence type="ECO:0000313" key="6">
    <source>
        <dbReference type="Proteomes" id="UP000235723"/>
    </source>
</evidence>
<dbReference type="Gene3D" id="1.10.510.10">
    <property type="entry name" value="Transferase(Phosphotransferase) domain 1"/>
    <property type="match status" value="1"/>
</dbReference>
<feature type="region of interest" description="Disordered" evidence="1">
    <location>
        <begin position="423"/>
        <end position="480"/>
    </location>
</feature>
<sequence length="480" mass="55318">MENSRYEIQRKINEDKFSTTFKAYDKKLNRYLSFKEYNDKKYFDSLANNLKSLSNLHHPNILEMYDLMISSDNKCFLTYEFFDGISLDNLFKRKNVSESFILDILKKILLSLIYSENNEIFFGNLRIYNMLVDENNNLKIDIFKNFDGENFGDSTSQLNHNISVLLEILENSNIDIENSNLNSFYQKLRNNSYDDTQGIMKDLNEINNYKMTGSNNDSIDNTIKLDLKNGHEKNMSYKIDENLFEEEEIKNKKKSHNYLKSFLVYFTSVLLAFFAAAVIIFCYNLRPKAPDYVGKNLRLAVDQATANDIELVVDKSVSVDKSDFNKYVVIGQSPKVGDKLLFNKKIKVELGLKKEDTMINLIGLNLKKAKKELSNLGVNVKKVRYKKSSVYDEGVVIDQSIEAGRNIKNGDFITITVSSGKARKTETVEDEYTPPEENERPNEDETENSSVDNNDSNSNSDNNQESDNENTRKNDNNSGE</sequence>
<dbReference type="RefSeq" id="WP_102163448.1">
    <property type="nucleotide sequence ID" value="NZ_PNHD01000001.1"/>
</dbReference>
<keyword evidence="5" id="KW-0418">Kinase</keyword>
<feature type="compositionally biased region" description="Basic and acidic residues" evidence="1">
    <location>
        <begin position="469"/>
        <end position="480"/>
    </location>
</feature>
<keyword evidence="2" id="KW-0812">Transmembrane</keyword>
<feature type="compositionally biased region" description="Low complexity" evidence="1">
    <location>
        <begin position="448"/>
        <end position="465"/>
    </location>
</feature>
<protein>
    <submittedName>
        <fullName evidence="5">Serine/threonine protein kinase</fullName>
    </submittedName>
</protein>
<name>A0A2N6SUW1_FINMA</name>
<keyword evidence="5" id="KW-0808">Transferase</keyword>